<proteinExistence type="predicted"/>
<sequence>MGRVTSTTTTITSSTTPGQHNASINTTTLLPFYPYDGVGTVDAQRPISRTPAPVATVEGDGPTVPGSAVACADSTFNCVRQANAATSTLVRRADGAQADRVRSSSSSGELVDQQQQTAAVVTDSVVGAVATMRLNVPAAEGGSRTSVYIPSTDGGSASGGGGGLGSGGLMLPALTIQVNRLDPNNQQQNDVVNNAASGVSIVSCYRAAKPSCAGATGAAGGPTVQVPADCEGSGCVAEQRGGDDRPEAIDERGVNTGAVGSPEQMVQVSSAERLNVAGEG</sequence>
<dbReference type="VEuPathDB" id="VectorBase:AMAM002830"/>
<organism evidence="2 3">
    <name type="scientific">Anopheles maculatus</name>
    <dbReference type="NCBI Taxonomy" id="74869"/>
    <lineage>
        <taxon>Eukaryota</taxon>
        <taxon>Metazoa</taxon>
        <taxon>Ecdysozoa</taxon>
        <taxon>Arthropoda</taxon>
        <taxon>Hexapoda</taxon>
        <taxon>Insecta</taxon>
        <taxon>Pterygota</taxon>
        <taxon>Neoptera</taxon>
        <taxon>Endopterygota</taxon>
        <taxon>Diptera</taxon>
        <taxon>Nematocera</taxon>
        <taxon>Culicoidea</taxon>
        <taxon>Culicidae</taxon>
        <taxon>Anophelinae</taxon>
        <taxon>Anopheles</taxon>
        <taxon>Anopheles maculatus group</taxon>
    </lineage>
</organism>
<reference evidence="2" key="2">
    <citation type="submission" date="2020-05" db="UniProtKB">
        <authorList>
            <consortium name="EnsemblMetazoa"/>
        </authorList>
    </citation>
    <scope>IDENTIFICATION</scope>
    <source>
        <strain evidence="2">maculatus3</strain>
    </source>
</reference>
<keyword evidence="3" id="KW-1185">Reference proteome</keyword>
<dbReference type="AlphaFoldDB" id="A0A182SAC9"/>
<evidence type="ECO:0000313" key="2">
    <source>
        <dbReference type="EnsemblMetazoa" id="AMAM002830-PA"/>
    </source>
</evidence>
<evidence type="ECO:0000313" key="3">
    <source>
        <dbReference type="Proteomes" id="UP000075901"/>
    </source>
</evidence>
<feature type="compositionally biased region" description="Basic and acidic residues" evidence="1">
    <location>
        <begin position="240"/>
        <end position="253"/>
    </location>
</feature>
<feature type="region of interest" description="Disordered" evidence="1">
    <location>
        <begin position="1"/>
        <end position="23"/>
    </location>
</feature>
<feature type="compositionally biased region" description="Low complexity" evidence="1">
    <location>
        <begin position="1"/>
        <end position="16"/>
    </location>
</feature>
<reference evidence="3" key="1">
    <citation type="submission" date="2013-09" db="EMBL/GenBank/DDBJ databases">
        <title>The Genome Sequence of Anopheles maculatus species B.</title>
        <authorList>
            <consortium name="The Broad Institute Genomics Platform"/>
            <person name="Neafsey D.E."/>
            <person name="Besansky N."/>
            <person name="Howell P."/>
            <person name="Walton C."/>
            <person name="Young S.K."/>
            <person name="Zeng Q."/>
            <person name="Gargeya S."/>
            <person name="Fitzgerald M."/>
            <person name="Haas B."/>
            <person name="Abouelleil A."/>
            <person name="Allen A.W."/>
            <person name="Alvarado L."/>
            <person name="Arachchi H.M."/>
            <person name="Berlin A.M."/>
            <person name="Chapman S.B."/>
            <person name="Gainer-Dewar J."/>
            <person name="Goldberg J."/>
            <person name="Griggs A."/>
            <person name="Gujja S."/>
            <person name="Hansen M."/>
            <person name="Howarth C."/>
            <person name="Imamovic A."/>
            <person name="Ireland A."/>
            <person name="Larimer J."/>
            <person name="McCowan C."/>
            <person name="Murphy C."/>
            <person name="Pearson M."/>
            <person name="Poon T.W."/>
            <person name="Priest M."/>
            <person name="Roberts A."/>
            <person name="Saif S."/>
            <person name="Shea T."/>
            <person name="Sisk P."/>
            <person name="Sykes S."/>
            <person name="Wortman J."/>
            <person name="Nusbaum C."/>
            <person name="Birren B."/>
        </authorList>
    </citation>
    <scope>NUCLEOTIDE SEQUENCE [LARGE SCALE GENOMIC DNA]</scope>
    <source>
        <strain evidence="3">maculatus3</strain>
    </source>
</reference>
<feature type="region of interest" description="Disordered" evidence="1">
    <location>
        <begin position="238"/>
        <end position="280"/>
    </location>
</feature>
<name>A0A182SAC9_9DIPT</name>
<protein>
    <submittedName>
        <fullName evidence="2">Uncharacterized protein</fullName>
    </submittedName>
</protein>
<accession>A0A182SAC9</accession>
<evidence type="ECO:0000256" key="1">
    <source>
        <dbReference type="SAM" id="MobiDB-lite"/>
    </source>
</evidence>
<dbReference type="EnsemblMetazoa" id="AMAM002830-RA">
    <property type="protein sequence ID" value="AMAM002830-PA"/>
    <property type="gene ID" value="AMAM002830"/>
</dbReference>
<dbReference type="Proteomes" id="UP000075901">
    <property type="component" value="Unassembled WGS sequence"/>
</dbReference>